<keyword evidence="7" id="KW-1003">Cell membrane</keyword>
<organism evidence="12 13">
    <name type="scientific">Sulfurivirga caldicuralii</name>
    <dbReference type="NCBI Taxonomy" id="364032"/>
    <lineage>
        <taxon>Bacteria</taxon>
        <taxon>Pseudomonadati</taxon>
        <taxon>Pseudomonadota</taxon>
        <taxon>Gammaproteobacteria</taxon>
        <taxon>Thiotrichales</taxon>
        <taxon>Piscirickettsiaceae</taxon>
        <taxon>Sulfurivirga</taxon>
    </lineage>
</organism>
<gene>
    <name evidence="7" type="primary">era</name>
    <name evidence="12" type="ORF">SAMN05443662_0836</name>
</gene>
<dbReference type="InterPro" id="IPR005662">
    <property type="entry name" value="GTPase_Era-like"/>
</dbReference>
<dbReference type="STRING" id="364032.SAMN05443662_0836"/>
<evidence type="ECO:0000256" key="5">
    <source>
        <dbReference type="ARBA" id="ARBA00022884"/>
    </source>
</evidence>
<evidence type="ECO:0000313" key="12">
    <source>
        <dbReference type="EMBL" id="SIN88159.1"/>
    </source>
</evidence>
<dbReference type="CDD" id="cd04163">
    <property type="entry name" value="Era"/>
    <property type="match status" value="1"/>
</dbReference>
<proteinExistence type="inferred from homology"/>
<dbReference type="Gene3D" id="3.40.50.300">
    <property type="entry name" value="P-loop containing nucleotide triphosphate hydrolases"/>
    <property type="match status" value="1"/>
</dbReference>
<dbReference type="Proteomes" id="UP000198461">
    <property type="component" value="Unassembled WGS sequence"/>
</dbReference>
<protein>
    <recommendedName>
        <fullName evidence="2 7">GTPase Era</fullName>
    </recommendedName>
</protein>
<feature type="binding site" evidence="7">
    <location>
        <begin position="139"/>
        <end position="142"/>
    </location>
    <ligand>
        <name>GTP</name>
        <dbReference type="ChEBI" id="CHEBI:37565"/>
    </ligand>
</feature>
<dbReference type="EMBL" id="FSRE01000002">
    <property type="protein sequence ID" value="SIN88159.1"/>
    <property type="molecule type" value="Genomic_DNA"/>
</dbReference>
<evidence type="ECO:0000256" key="9">
    <source>
        <dbReference type="RuleBase" id="RU003761"/>
    </source>
</evidence>
<dbReference type="CDD" id="cd22534">
    <property type="entry name" value="KH-II_Era"/>
    <property type="match status" value="1"/>
</dbReference>
<evidence type="ECO:0000256" key="1">
    <source>
        <dbReference type="ARBA" id="ARBA00007921"/>
    </source>
</evidence>
<dbReference type="GO" id="GO:0005829">
    <property type="term" value="C:cytosol"/>
    <property type="evidence" value="ECO:0007669"/>
    <property type="project" value="TreeGrafter"/>
</dbReference>
<feature type="binding site" evidence="7">
    <location>
        <begin position="30"/>
        <end position="37"/>
    </location>
    <ligand>
        <name>GTP</name>
        <dbReference type="ChEBI" id="CHEBI:37565"/>
    </ligand>
</feature>
<keyword evidence="7" id="KW-0472">Membrane</keyword>
<dbReference type="NCBIfam" id="NF000908">
    <property type="entry name" value="PRK00089.1"/>
    <property type="match status" value="1"/>
</dbReference>
<dbReference type="GO" id="GO:0070181">
    <property type="term" value="F:small ribosomal subunit rRNA binding"/>
    <property type="evidence" value="ECO:0007669"/>
    <property type="project" value="UniProtKB-UniRule"/>
</dbReference>
<evidence type="ECO:0000256" key="3">
    <source>
        <dbReference type="ARBA" id="ARBA00022517"/>
    </source>
</evidence>
<dbReference type="AlphaFoldDB" id="A0A1N6EYR7"/>
<dbReference type="Gene3D" id="3.30.300.20">
    <property type="match status" value="1"/>
</dbReference>
<dbReference type="SUPFAM" id="SSF52540">
    <property type="entry name" value="P-loop containing nucleoside triphosphate hydrolases"/>
    <property type="match status" value="1"/>
</dbReference>
<feature type="region of interest" description="G5" evidence="8">
    <location>
        <begin position="169"/>
        <end position="171"/>
    </location>
</feature>
<feature type="domain" description="Era-type G" evidence="11">
    <location>
        <begin position="22"/>
        <end position="190"/>
    </location>
</feature>
<dbReference type="HAMAP" id="MF_00367">
    <property type="entry name" value="GTPase_Era"/>
    <property type="match status" value="1"/>
</dbReference>
<reference evidence="12 13" key="1">
    <citation type="submission" date="2016-11" db="EMBL/GenBank/DDBJ databases">
        <authorList>
            <person name="Jaros S."/>
            <person name="Januszkiewicz K."/>
            <person name="Wedrychowicz H."/>
        </authorList>
    </citation>
    <scope>NUCLEOTIDE SEQUENCE [LARGE SCALE GENOMIC DNA]</scope>
    <source>
        <strain evidence="12 13">DSM 17737</strain>
    </source>
</reference>
<evidence type="ECO:0000259" key="10">
    <source>
        <dbReference type="PROSITE" id="PS50823"/>
    </source>
</evidence>
<dbReference type="InterPro" id="IPR027417">
    <property type="entry name" value="P-loop_NTPase"/>
</dbReference>
<dbReference type="Pfam" id="PF07650">
    <property type="entry name" value="KH_2"/>
    <property type="match status" value="1"/>
</dbReference>
<feature type="region of interest" description="G4" evidence="8">
    <location>
        <begin position="139"/>
        <end position="142"/>
    </location>
</feature>
<sequence>MTDHTEPAIRDHELGECEGPFKVGFVSIIGRPNVGKSTLVNELIGQKITITAPRPQTTRHRIHAIKSTPCHQLVLVDTPGLHKGTGKSLNRYMNRAAKSALVDVDVIVFVVEAGKWTGEDEAVARLLQDVKAPIIVAINKIDRIKAKYDLLPFIDKVAQKVAFSAVVPVSAYRKTNLDALEQEIVKHLPEQPPIFPEDYVTDRPTKFLVAEMIREKLMRYLGDEVPYGTTVEVERMAWDEDEGRWIIHATIMVEREGQKRIVIGENGQLIKKIGSEARQDIINLLDARVHLELWVKVKRNWSDDDRALASLGYNEV</sequence>
<dbReference type="InterPro" id="IPR009019">
    <property type="entry name" value="KH_sf_prok-type"/>
</dbReference>
<dbReference type="PROSITE" id="PS50823">
    <property type="entry name" value="KH_TYPE_2"/>
    <property type="match status" value="1"/>
</dbReference>
<dbReference type="InterPro" id="IPR006073">
    <property type="entry name" value="GTP-bd"/>
</dbReference>
<dbReference type="GO" id="GO:0043024">
    <property type="term" value="F:ribosomal small subunit binding"/>
    <property type="evidence" value="ECO:0007669"/>
    <property type="project" value="TreeGrafter"/>
</dbReference>
<evidence type="ECO:0000256" key="8">
    <source>
        <dbReference type="PROSITE-ProRule" id="PRU01050"/>
    </source>
</evidence>
<comment type="function">
    <text evidence="7">An essential GTPase that binds both GDP and GTP, with rapid nucleotide exchange. Plays a role in 16S rRNA processing and 30S ribosomal subunit biogenesis and possibly also in cell cycle regulation and energy metabolism.</text>
</comment>
<evidence type="ECO:0000256" key="4">
    <source>
        <dbReference type="ARBA" id="ARBA00022741"/>
    </source>
</evidence>
<dbReference type="GO" id="GO:0005886">
    <property type="term" value="C:plasma membrane"/>
    <property type="evidence" value="ECO:0007669"/>
    <property type="project" value="UniProtKB-SubCell"/>
</dbReference>
<dbReference type="InterPro" id="IPR005225">
    <property type="entry name" value="Small_GTP-bd"/>
</dbReference>
<feature type="region of interest" description="G3" evidence="8">
    <location>
        <begin position="77"/>
        <end position="80"/>
    </location>
</feature>
<comment type="subcellular location">
    <subcellularLocation>
        <location evidence="7">Cytoplasm</location>
    </subcellularLocation>
    <subcellularLocation>
        <location evidence="7">Cell membrane</location>
        <topology evidence="7">Peripheral membrane protein</topology>
    </subcellularLocation>
</comment>
<keyword evidence="7" id="KW-0699">rRNA-binding</keyword>
<dbReference type="PRINTS" id="PR00326">
    <property type="entry name" value="GTP1OBG"/>
</dbReference>
<evidence type="ECO:0000313" key="13">
    <source>
        <dbReference type="Proteomes" id="UP000198461"/>
    </source>
</evidence>
<name>A0A1N6EYR7_9GAMM</name>
<feature type="domain" description="KH type-2" evidence="10">
    <location>
        <begin position="213"/>
        <end position="299"/>
    </location>
</feature>
<dbReference type="OrthoDB" id="9805918at2"/>
<dbReference type="Pfam" id="PF01926">
    <property type="entry name" value="MMR_HSR1"/>
    <property type="match status" value="1"/>
</dbReference>
<dbReference type="FunFam" id="3.30.300.20:FF:000003">
    <property type="entry name" value="GTPase Era"/>
    <property type="match status" value="1"/>
</dbReference>
<keyword evidence="13" id="KW-1185">Reference proteome</keyword>
<comment type="subunit">
    <text evidence="7">Monomer.</text>
</comment>
<keyword evidence="7" id="KW-0963">Cytoplasm</keyword>
<feature type="region of interest" description="G1" evidence="8">
    <location>
        <begin position="30"/>
        <end position="37"/>
    </location>
</feature>
<keyword evidence="6 7" id="KW-0342">GTP-binding</keyword>
<dbReference type="GO" id="GO:0000028">
    <property type="term" value="P:ribosomal small subunit assembly"/>
    <property type="evidence" value="ECO:0007669"/>
    <property type="project" value="TreeGrafter"/>
</dbReference>
<keyword evidence="3 7" id="KW-0690">Ribosome biogenesis</keyword>
<evidence type="ECO:0000256" key="6">
    <source>
        <dbReference type="ARBA" id="ARBA00023134"/>
    </source>
</evidence>
<dbReference type="GO" id="GO:0003924">
    <property type="term" value="F:GTPase activity"/>
    <property type="evidence" value="ECO:0007669"/>
    <property type="project" value="UniProtKB-UniRule"/>
</dbReference>
<feature type="region of interest" description="G2" evidence="8">
    <location>
        <begin position="56"/>
        <end position="60"/>
    </location>
</feature>
<dbReference type="GO" id="GO:0005525">
    <property type="term" value="F:GTP binding"/>
    <property type="evidence" value="ECO:0007669"/>
    <property type="project" value="UniProtKB-UniRule"/>
</dbReference>
<dbReference type="PANTHER" id="PTHR42698">
    <property type="entry name" value="GTPASE ERA"/>
    <property type="match status" value="1"/>
</dbReference>
<dbReference type="PANTHER" id="PTHR42698:SF1">
    <property type="entry name" value="GTPASE ERA, MITOCHONDRIAL"/>
    <property type="match status" value="1"/>
</dbReference>
<dbReference type="NCBIfam" id="TIGR00436">
    <property type="entry name" value="era"/>
    <property type="match status" value="1"/>
</dbReference>
<dbReference type="InterPro" id="IPR015946">
    <property type="entry name" value="KH_dom-like_a/b"/>
</dbReference>
<dbReference type="FunFam" id="3.40.50.300:FF:000094">
    <property type="entry name" value="GTPase Era"/>
    <property type="match status" value="1"/>
</dbReference>
<evidence type="ECO:0000259" key="11">
    <source>
        <dbReference type="PROSITE" id="PS51713"/>
    </source>
</evidence>
<dbReference type="PROSITE" id="PS51713">
    <property type="entry name" value="G_ERA"/>
    <property type="match status" value="1"/>
</dbReference>
<evidence type="ECO:0000256" key="7">
    <source>
        <dbReference type="HAMAP-Rule" id="MF_00367"/>
    </source>
</evidence>
<accession>A0A1N6EYR7</accession>
<dbReference type="InterPro" id="IPR030388">
    <property type="entry name" value="G_ERA_dom"/>
</dbReference>
<evidence type="ECO:0000256" key="2">
    <source>
        <dbReference type="ARBA" id="ARBA00020484"/>
    </source>
</evidence>
<keyword evidence="5 7" id="KW-0694">RNA-binding</keyword>
<comment type="similarity">
    <text evidence="1 7 8 9">Belongs to the TRAFAC class TrmE-Era-EngA-EngB-Septin-like GTPase superfamily. Era GTPase family.</text>
</comment>
<dbReference type="NCBIfam" id="TIGR00231">
    <property type="entry name" value="small_GTP"/>
    <property type="match status" value="1"/>
</dbReference>
<keyword evidence="4 7" id="KW-0547">Nucleotide-binding</keyword>
<dbReference type="InterPro" id="IPR004044">
    <property type="entry name" value="KH_dom_type_2"/>
</dbReference>
<feature type="binding site" evidence="7">
    <location>
        <begin position="77"/>
        <end position="81"/>
    </location>
    <ligand>
        <name>GTP</name>
        <dbReference type="ChEBI" id="CHEBI:37565"/>
    </ligand>
</feature>
<dbReference type="SUPFAM" id="SSF54814">
    <property type="entry name" value="Prokaryotic type KH domain (KH-domain type II)"/>
    <property type="match status" value="1"/>
</dbReference>
<dbReference type="RefSeq" id="WP_084188222.1">
    <property type="nucleotide sequence ID" value="NZ_FSRE01000002.1"/>
</dbReference>